<reference evidence="1" key="4">
    <citation type="submission" date="2025-09" db="UniProtKB">
        <authorList>
            <consortium name="Ensembl"/>
        </authorList>
    </citation>
    <scope>IDENTIFICATION</scope>
</reference>
<sequence>MANTYSAKLVADCGAVELECENYWKDIIPRLVLHYSCCYTCKEQKCILPRFCFGSYYTWCVSYPTTKCYPYYYKYYTTYRYCRVNYYSGCYKYSKCY</sequence>
<proteinExistence type="predicted"/>
<name>F7AKX5_CIOIN</name>
<reference evidence="1" key="2">
    <citation type="journal article" date="2008" name="Genome Biol.">
        <title>Improved genome assembly and evidence-based global gene model set for the chordate Ciona intestinalis: new insight into intron and operon populations.</title>
        <authorList>
            <person name="Satou Y."/>
            <person name="Mineta K."/>
            <person name="Ogasawara M."/>
            <person name="Sasakura Y."/>
            <person name="Shoguchi E."/>
            <person name="Ueno K."/>
            <person name="Yamada L."/>
            <person name="Matsumoto J."/>
            <person name="Wasserscheid J."/>
            <person name="Dewar K."/>
            <person name="Wiley G.B."/>
            <person name="Macmil S.L."/>
            <person name="Roe B.A."/>
            <person name="Zeller R.W."/>
            <person name="Hastings K.E."/>
            <person name="Lemaire P."/>
            <person name="Lindquist E."/>
            <person name="Endo T."/>
            <person name="Hotta K."/>
            <person name="Inaba K."/>
        </authorList>
    </citation>
    <scope>NUCLEOTIDE SEQUENCE [LARGE SCALE GENOMIC DNA]</scope>
    <source>
        <strain evidence="1">wild type</strain>
    </source>
</reference>
<dbReference type="HOGENOM" id="CLU_159410_0_0_1"/>
<evidence type="ECO:0000313" key="2">
    <source>
        <dbReference type="Proteomes" id="UP000008144"/>
    </source>
</evidence>
<keyword evidence="2" id="KW-1185">Reference proteome</keyword>
<protein>
    <submittedName>
        <fullName evidence="1">Uncharacterized protein</fullName>
    </submittedName>
</protein>
<evidence type="ECO:0000313" key="1">
    <source>
        <dbReference type="Ensembl" id="ENSCINP00000022996.2"/>
    </source>
</evidence>
<accession>F7AKX5</accession>
<reference evidence="1" key="3">
    <citation type="submission" date="2025-08" db="UniProtKB">
        <authorList>
            <consortium name="Ensembl"/>
        </authorList>
    </citation>
    <scope>IDENTIFICATION</scope>
</reference>
<dbReference type="AlphaFoldDB" id="F7AKX5"/>
<organism evidence="1 2">
    <name type="scientific">Ciona intestinalis</name>
    <name type="common">Transparent sea squirt</name>
    <name type="synonym">Ascidia intestinalis</name>
    <dbReference type="NCBI Taxonomy" id="7719"/>
    <lineage>
        <taxon>Eukaryota</taxon>
        <taxon>Metazoa</taxon>
        <taxon>Chordata</taxon>
        <taxon>Tunicata</taxon>
        <taxon>Ascidiacea</taxon>
        <taxon>Phlebobranchia</taxon>
        <taxon>Cionidae</taxon>
        <taxon>Ciona</taxon>
    </lineage>
</organism>
<dbReference type="InParanoid" id="F7AKX5"/>
<dbReference type="EMBL" id="EAAA01002093">
    <property type="status" value="NOT_ANNOTATED_CDS"/>
    <property type="molecule type" value="Genomic_DNA"/>
</dbReference>
<dbReference type="GeneTree" id="ENSGT00390000011361"/>
<reference evidence="2" key="1">
    <citation type="journal article" date="2002" name="Science">
        <title>The draft genome of Ciona intestinalis: insights into chordate and vertebrate origins.</title>
        <authorList>
            <person name="Dehal P."/>
            <person name="Satou Y."/>
            <person name="Campbell R.K."/>
            <person name="Chapman J."/>
            <person name="Degnan B."/>
            <person name="De Tomaso A."/>
            <person name="Davidson B."/>
            <person name="Di Gregorio A."/>
            <person name="Gelpke M."/>
            <person name="Goodstein D.M."/>
            <person name="Harafuji N."/>
            <person name="Hastings K.E."/>
            <person name="Ho I."/>
            <person name="Hotta K."/>
            <person name="Huang W."/>
            <person name="Kawashima T."/>
            <person name="Lemaire P."/>
            <person name="Martinez D."/>
            <person name="Meinertzhagen I.A."/>
            <person name="Necula S."/>
            <person name="Nonaka M."/>
            <person name="Putnam N."/>
            <person name="Rash S."/>
            <person name="Saiga H."/>
            <person name="Satake M."/>
            <person name="Terry A."/>
            <person name="Yamada L."/>
            <person name="Wang H.G."/>
            <person name="Awazu S."/>
            <person name="Azumi K."/>
            <person name="Boore J."/>
            <person name="Branno M."/>
            <person name="Chin-Bow S."/>
            <person name="DeSantis R."/>
            <person name="Doyle S."/>
            <person name="Francino P."/>
            <person name="Keys D.N."/>
            <person name="Haga S."/>
            <person name="Hayashi H."/>
            <person name="Hino K."/>
            <person name="Imai K.S."/>
            <person name="Inaba K."/>
            <person name="Kano S."/>
            <person name="Kobayashi K."/>
            <person name="Kobayashi M."/>
            <person name="Lee B.I."/>
            <person name="Makabe K.W."/>
            <person name="Manohar C."/>
            <person name="Matassi G."/>
            <person name="Medina M."/>
            <person name="Mochizuki Y."/>
            <person name="Mount S."/>
            <person name="Morishita T."/>
            <person name="Miura S."/>
            <person name="Nakayama A."/>
            <person name="Nishizaka S."/>
            <person name="Nomoto H."/>
            <person name="Ohta F."/>
            <person name="Oishi K."/>
            <person name="Rigoutsos I."/>
            <person name="Sano M."/>
            <person name="Sasaki A."/>
            <person name="Sasakura Y."/>
            <person name="Shoguchi E."/>
            <person name="Shin-i T."/>
            <person name="Spagnuolo A."/>
            <person name="Stainier D."/>
            <person name="Suzuki M.M."/>
            <person name="Tassy O."/>
            <person name="Takatori N."/>
            <person name="Tokuoka M."/>
            <person name="Yagi K."/>
            <person name="Yoshizaki F."/>
            <person name="Wada S."/>
            <person name="Zhang C."/>
            <person name="Hyatt P.D."/>
            <person name="Larimer F."/>
            <person name="Detter C."/>
            <person name="Doggett N."/>
            <person name="Glavina T."/>
            <person name="Hawkins T."/>
            <person name="Richardson P."/>
            <person name="Lucas S."/>
            <person name="Kohara Y."/>
            <person name="Levine M."/>
            <person name="Satoh N."/>
            <person name="Rokhsar D.S."/>
        </authorList>
    </citation>
    <scope>NUCLEOTIDE SEQUENCE [LARGE SCALE GENOMIC DNA]</scope>
</reference>
<dbReference type="Proteomes" id="UP000008144">
    <property type="component" value="Chromosome 5"/>
</dbReference>
<dbReference type="Ensembl" id="ENSCINT00000023242.2">
    <property type="protein sequence ID" value="ENSCINP00000022996.2"/>
    <property type="gene ID" value="ENSCING00000012275.2"/>
</dbReference>